<evidence type="ECO:0000313" key="5">
    <source>
        <dbReference type="EMBL" id="CAK7323344.1"/>
    </source>
</evidence>
<evidence type="ECO:0000256" key="3">
    <source>
        <dbReference type="SAM" id="Coils"/>
    </source>
</evidence>
<keyword evidence="2 3" id="KW-0175">Coiled coil</keyword>
<proteinExistence type="inferred from homology"/>
<feature type="coiled-coil region" evidence="3">
    <location>
        <begin position="284"/>
        <end position="311"/>
    </location>
</feature>
<dbReference type="Proteomes" id="UP001314170">
    <property type="component" value="Unassembled WGS sequence"/>
</dbReference>
<name>A0AAV1QQS2_9ROSI</name>
<dbReference type="EMBL" id="CAWUPB010000079">
    <property type="protein sequence ID" value="CAK7323344.1"/>
    <property type="molecule type" value="Genomic_DNA"/>
</dbReference>
<dbReference type="Pfam" id="PF05701">
    <property type="entry name" value="WEMBL"/>
    <property type="match status" value="1"/>
</dbReference>
<gene>
    <name evidence="5" type="ORF">DCAF_LOCUS969</name>
</gene>
<dbReference type="InterPro" id="IPR008545">
    <property type="entry name" value="Web"/>
</dbReference>
<dbReference type="AlphaFoldDB" id="A0AAV1QQS2"/>
<comment type="caution">
    <text evidence="5">The sequence shown here is derived from an EMBL/GenBank/DDBJ whole genome shotgun (WGS) entry which is preliminary data.</text>
</comment>
<comment type="similarity">
    <text evidence="1">Belongs to the WEB family.</text>
</comment>
<organism evidence="5 6">
    <name type="scientific">Dovyalis caffra</name>
    <dbReference type="NCBI Taxonomy" id="77055"/>
    <lineage>
        <taxon>Eukaryota</taxon>
        <taxon>Viridiplantae</taxon>
        <taxon>Streptophyta</taxon>
        <taxon>Embryophyta</taxon>
        <taxon>Tracheophyta</taxon>
        <taxon>Spermatophyta</taxon>
        <taxon>Magnoliopsida</taxon>
        <taxon>eudicotyledons</taxon>
        <taxon>Gunneridae</taxon>
        <taxon>Pentapetalae</taxon>
        <taxon>rosids</taxon>
        <taxon>fabids</taxon>
        <taxon>Malpighiales</taxon>
        <taxon>Salicaceae</taxon>
        <taxon>Flacourtieae</taxon>
        <taxon>Dovyalis</taxon>
    </lineage>
</organism>
<evidence type="ECO:0000313" key="6">
    <source>
        <dbReference type="Proteomes" id="UP001314170"/>
    </source>
</evidence>
<dbReference type="GO" id="GO:0009903">
    <property type="term" value="P:chloroplast avoidance movement"/>
    <property type="evidence" value="ECO:0007669"/>
    <property type="project" value="TreeGrafter"/>
</dbReference>
<dbReference type="GO" id="GO:0009904">
    <property type="term" value="P:chloroplast accumulation movement"/>
    <property type="evidence" value="ECO:0007669"/>
    <property type="project" value="TreeGrafter"/>
</dbReference>
<protein>
    <recommendedName>
        <fullName evidence="7">WEB family protein</fullName>
    </recommendedName>
</protein>
<dbReference type="PANTHER" id="PTHR32054">
    <property type="entry name" value="HEAVY CHAIN, PUTATIVE, EXPRESSED-RELATED-RELATED"/>
    <property type="match status" value="1"/>
</dbReference>
<sequence length="541" mass="60495">MMQISFDGQKDGKHQGATDQQKAGGSSPRGEVGEIDTKKPFQSVKAAVSLFGEVALKGKPAVRRSRLSSENVLDKETQLLLAQREVGKFKRQLENAETTKARVNSELEKAKRTLNDLTTKLRTVEESKKSAIETAEAVKEKAKKLEEAKSQQLVGNAARKRELDEARQQYKMAARELDAAKQQINKIRQDFDAALEAKSSSFQQAAEAQRSANMNAERVSELSKEIGAMRESAQQLKIASAQIQEQQAKVVAEKDARIHFCKTATAEAEKNLEILKKEYDPELTKNLEEKLAEASAEIELLQEEMKKAHAAEMEIVRVLTAELDEATKALHGISSEESSLRNMVTSLGMELQNVKTEKIDLLEKEYAAIEKETENARREAEEMKKNAEELKEETKKARLLAQDAEAKLELALKEAEEAKAAEKKAREEMKTLSERKSVDNHDSDNKIKISLEELESLEKKVEESGNIADTKVADAMAQLEAMNASKNEAEKKLQANIKAIEEIKEATDMALRSVEMSEAAQKTLEAQLQRWREEERTMVAA</sequence>
<feature type="region of interest" description="Disordered" evidence="4">
    <location>
        <begin position="421"/>
        <end position="444"/>
    </location>
</feature>
<keyword evidence="6" id="KW-1185">Reference proteome</keyword>
<feature type="coiled-coil region" evidence="3">
    <location>
        <begin position="79"/>
        <end position="197"/>
    </location>
</feature>
<evidence type="ECO:0000256" key="2">
    <source>
        <dbReference type="ARBA" id="ARBA00023054"/>
    </source>
</evidence>
<evidence type="ECO:0000256" key="4">
    <source>
        <dbReference type="SAM" id="MobiDB-lite"/>
    </source>
</evidence>
<evidence type="ECO:0000256" key="1">
    <source>
        <dbReference type="ARBA" id="ARBA00005485"/>
    </source>
</evidence>
<feature type="region of interest" description="Disordered" evidence="4">
    <location>
        <begin position="1"/>
        <end position="38"/>
    </location>
</feature>
<dbReference type="PANTHER" id="PTHR32054:SF42">
    <property type="entry name" value="WEB FAMILY PROTEIN"/>
    <property type="match status" value="1"/>
</dbReference>
<dbReference type="GO" id="GO:0005829">
    <property type="term" value="C:cytosol"/>
    <property type="evidence" value="ECO:0007669"/>
    <property type="project" value="TreeGrafter"/>
</dbReference>
<accession>A0AAV1QQS2</accession>
<evidence type="ECO:0008006" key="7">
    <source>
        <dbReference type="Google" id="ProtNLM"/>
    </source>
</evidence>
<reference evidence="5 6" key="1">
    <citation type="submission" date="2024-01" db="EMBL/GenBank/DDBJ databases">
        <authorList>
            <person name="Waweru B."/>
        </authorList>
    </citation>
    <scope>NUCLEOTIDE SEQUENCE [LARGE SCALE GENOMIC DNA]</scope>
</reference>